<dbReference type="EMBL" id="CP019646">
    <property type="protein sequence ID" value="AQQ70646.1"/>
    <property type="molecule type" value="Genomic_DNA"/>
</dbReference>
<keyword evidence="1" id="KW-0732">Signal</keyword>
<organism evidence="2 3">
    <name type="scientific">Limihaloglobus sulfuriphilus</name>
    <dbReference type="NCBI Taxonomy" id="1851148"/>
    <lineage>
        <taxon>Bacteria</taxon>
        <taxon>Pseudomonadati</taxon>
        <taxon>Planctomycetota</taxon>
        <taxon>Phycisphaerae</taxon>
        <taxon>Sedimentisphaerales</taxon>
        <taxon>Sedimentisphaeraceae</taxon>
        <taxon>Limihaloglobus</taxon>
    </lineage>
</organism>
<dbReference type="OrthoDB" id="275711at2"/>
<dbReference type="STRING" id="1851148.SMSP2_01001"/>
<evidence type="ECO:0000256" key="1">
    <source>
        <dbReference type="SAM" id="SignalP"/>
    </source>
</evidence>
<proteinExistence type="predicted"/>
<reference evidence="3" key="1">
    <citation type="submission" date="2017-02" db="EMBL/GenBank/DDBJ databases">
        <title>Comparative genomics and description of representatives of a novel lineage of planctomycetes thriving in anoxic sediments.</title>
        <authorList>
            <person name="Spring S."/>
            <person name="Bunk B."/>
            <person name="Sproer C."/>
        </authorList>
    </citation>
    <scope>NUCLEOTIDE SEQUENCE [LARGE SCALE GENOMIC DNA]</scope>
    <source>
        <strain evidence="3">SM-Chi-D1</strain>
    </source>
</reference>
<dbReference type="PROSITE" id="PS51257">
    <property type="entry name" value="PROKAR_LIPOPROTEIN"/>
    <property type="match status" value="1"/>
</dbReference>
<accession>A0A1Q2MD70</accession>
<name>A0A1Q2MD70_9BACT</name>
<protein>
    <submittedName>
        <fullName evidence="2">Uncharacterized protein</fullName>
    </submittedName>
</protein>
<evidence type="ECO:0000313" key="3">
    <source>
        <dbReference type="Proteomes" id="UP000188181"/>
    </source>
</evidence>
<sequence length="315" mass="34572" precursor="true">MYRKALSAMTVLFAVSLLATSGCSKSYMDLDYQSQDLSYRVTQEVAKEVIFEQPSIDKSKTDTVKTVVEMEYTQSPLGFSDETAATLLDITVTDLKYFSQGKNGVNTDFDYSRGQDKNKPLAAIVGQSYKIEVAPDGSVSVVDATDARKACTARELKALLSDDSIIARHKSYYYKGATQLKKGAAWSTVVASPKGSLDQKNFEKVYTVNEIVKNGDKKIAHVNMSANVTNKEPENGEDTDGAAQGMGFMAGIFDNTNIYTGNLVFDTTEGVPVLYDETLVAEYVAAEEPRTGDKTKGPDVLTMRFTNIYKLEMVK</sequence>
<feature type="signal peptide" evidence="1">
    <location>
        <begin position="1"/>
        <end position="19"/>
    </location>
</feature>
<gene>
    <name evidence="2" type="ORF">SMSP2_01001</name>
</gene>
<dbReference type="KEGG" id="pbas:SMSP2_01001"/>
<dbReference type="Proteomes" id="UP000188181">
    <property type="component" value="Chromosome"/>
</dbReference>
<evidence type="ECO:0000313" key="2">
    <source>
        <dbReference type="EMBL" id="AQQ70646.1"/>
    </source>
</evidence>
<dbReference type="AlphaFoldDB" id="A0A1Q2MD70"/>
<feature type="chain" id="PRO_5012003964" evidence="1">
    <location>
        <begin position="20"/>
        <end position="315"/>
    </location>
</feature>
<dbReference type="RefSeq" id="WP_146682894.1">
    <property type="nucleotide sequence ID" value="NZ_CP019646.1"/>
</dbReference>
<keyword evidence="3" id="KW-1185">Reference proteome</keyword>